<dbReference type="InterPro" id="IPR041232">
    <property type="entry name" value="NPL"/>
</dbReference>
<feature type="domain" description="Nucleoplasmin-like" evidence="2">
    <location>
        <begin position="2"/>
        <end position="93"/>
    </location>
</feature>
<evidence type="ECO:0000313" key="4">
    <source>
        <dbReference type="Proteomes" id="UP000221165"/>
    </source>
</evidence>
<accession>A0A2C6KH85</accession>
<dbReference type="RefSeq" id="XP_067918632.1">
    <property type="nucleotide sequence ID" value="XM_068069392.1"/>
</dbReference>
<name>A0A2C6KH85_9APIC</name>
<comment type="caution">
    <text evidence="3">The sequence shown here is derived from an EMBL/GenBank/DDBJ whole genome shotgun (WGS) entry which is preliminary data.</text>
</comment>
<evidence type="ECO:0000259" key="2">
    <source>
        <dbReference type="Pfam" id="PF17800"/>
    </source>
</evidence>
<feature type="compositionally biased region" description="Acidic residues" evidence="1">
    <location>
        <begin position="95"/>
        <end position="117"/>
    </location>
</feature>
<dbReference type="Pfam" id="PF17800">
    <property type="entry name" value="NPL"/>
    <property type="match status" value="1"/>
</dbReference>
<dbReference type="EMBL" id="MIGC01005483">
    <property type="protein sequence ID" value="PHJ16907.1"/>
    <property type="molecule type" value="Genomic_DNA"/>
</dbReference>
<dbReference type="Proteomes" id="UP000221165">
    <property type="component" value="Unassembled WGS sequence"/>
</dbReference>
<feature type="region of interest" description="Disordered" evidence="1">
    <location>
        <begin position="87"/>
        <end position="277"/>
    </location>
</feature>
<dbReference type="AlphaFoldDB" id="A0A2C6KH85"/>
<feature type="compositionally biased region" description="Gly residues" evidence="1">
    <location>
        <begin position="264"/>
        <end position="274"/>
    </location>
</feature>
<gene>
    <name evidence="3" type="ORF">CSUI_009276</name>
</gene>
<dbReference type="OrthoDB" id="1902587at2759"/>
<dbReference type="Gene3D" id="2.60.120.340">
    <property type="entry name" value="Nucleoplasmin core domain"/>
    <property type="match status" value="1"/>
</dbReference>
<organism evidence="3 4">
    <name type="scientific">Cystoisospora suis</name>
    <dbReference type="NCBI Taxonomy" id="483139"/>
    <lineage>
        <taxon>Eukaryota</taxon>
        <taxon>Sar</taxon>
        <taxon>Alveolata</taxon>
        <taxon>Apicomplexa</taxon>
        <taxon>Conoidasida</taxon>
        <taxon>Coccidia</taxon>
        <taxon>Eucoccidiorida</taxon>
        <taxon>Eimeriorina</taxon>
        <taxon>Sarcocystidae</taxon>
        <taxon>Cystoisospora</taxon>
    </lineage>
</organism>
<reference evidence="3 4" key="1">
    <citation type="journal article" date="2017" name="Int. J. Parasitol.">
        <title>The genome of the protozoan parasite Cystoisospora suis and a reverse vaccinology approach to identify vaccine candidates.</title>
        <authorList>
            <person name="Palmieri N."/>
            <person name="Shrestha A."/>
            <person name="Ruttkowski B."/>
            <person name="Beck T."/>
            <person name="Vogl C."/>
            <person name="Tomley F."/>
            <person name="Blake D.P."/>
            <person name="Joachim A."/>
        </authorList>
    </citation>
    <scope>NUCLEOTIDE SEQUENCE [LARGE SCALE GENOMIC DNA]</scope>
    <source>
        <strain evidence="3 4">Wien I</strain>
    </source>
</reference>
<feature type="compositionally biased region" description="Acidic residues" evidence="1">
    <location>
        <begin position="195"/>
        <end position="217"/>
    </location>
</feature>
<evidence type="ECO:0000256" key="1">
    <source>
        <dbReference type="SAM" id="MobiDB-lite"/>
    </source>
</evidence>
<keyword evidence="4" id="KW-1185">Reference proteome</keyword>
<evidence type="ECO:0000313" key="3">
    <source>
        <dbReference type="EMBL" id="PHJ16907.1"/>
    </source>
</evidence>
<feature type="compositionally biased region" description="Acidic residues" evidence="1">
    <location>
        <begin position="163"/>
        <end position="186"/>
    </location>
</feature>
<sequence length="334" mass="36169">MFYGVSVKPGQTVKLSPEDGGEVLHLSQVCMTNPKDSNRTYVQVTQEGKTYSVCMLQKDKQEFTTLDLFFSTRQGVSIKTEGGKNEVHLTGYFEPEPEDDIDSEEDEELESDVEVDMMEQAHGRKHVPSKGGKVEDLDANEDDEDDEDEDDEDGGKMKALTAGDEEEDDEEDEEGDEDEEDDEDDEKALNGLAGESDEDDEEEEDEEDEEEEDEENEAAPQGKKKVPPSAGQADKKRKAAATPVNNSQASNKKAKAGTPAGKGQAPGGAKGGNSGDASAYKTALIDFLKKNGKTPLATLGQKVKKPAGVSEKMAQFLKAHASTFEVADGSCSLK</sequence>
<feature type="compositionally biased region" description="Acidic residues" evidence="1">
    <location>
        <begin position="137"/>
        <end position="153"/>
    </location>
</feature>
<proteinExistence type="predicted"/>
<protein>
    <submittedName>
        <fullName evidence="3">Nuclear factor nf3</fullName>
    </submittedName>
</protein>
<dbReference type="VEuPathDB" id="ToxoDB:CSUI_009276"/>
<dbReference type="GeneID" id="94432603"/>